<dbReference type="KEGG" id="ppi:YSA_01807"/>
<dbReference type="SUPFAM" id="SSF49401">
    <property type="entry name" value="Bacterial adhesins"/>
    <property type="match status" value="1"/>
</dbReference>
<organism evidence="7 8">
    <name type="scientific">Pseudomonas putida ND6</name>
    <dbReference type="NCBI Taxonomy" id="231023"/>
    <lineage>
        <taxon>Bacteria</taxon>
        <taxon>Pseudomonadati</taxon>
        <taxon>Pseudomonadota</taxon>
        <taxon>Gammaproteobacteria</taxon>
        <taxon>Pseudomonadales</taxon>
        <taxon>Pseudomonadaceae</taxon>
        <taxon>Pseudomonas</taxon>
    </lineage>
</organism>
<evidence type="ECO:0000259" key="6">
    <source>
        <dbReference type="Pfam" id="PF00419"/>
    </source>
</evidence>
<dbReference type="InterPro" id="IPR036937">
    <property type="entry name" value="Adhesion_dom_fimbrial_sf"/>
</dbReference>
<evidence type="ECO:0000256" key="3">
    <source>
        <dbReference type="ARBA" id="ARBA00022729"/>
    </source>
</evidence>
<accession>I3UQI5</accession>
<dbReference type="GO" id="GO:0043709">
    <property type="term" value="P:cell adhesion involved in single-species biofilm formation"/>
    <property type="evidence" value="ECO:0007669"/>
    <property type="project" value="TreeGrafter"/>
</dbReference>
<dbReference type="HOGENOM" id="CLU_1371223_0_0_6"/>
<protein>
    <submittedName>
        <fullName evidence="7">Fimbrial protein-like protein</fullName>
    </submittedName>
</protein>
<dbReference type="PANTHER" id="PTHR33420:SF3">
    <property type="entry name" value="FIMBRIAL SUBUNIT ELFA"/>
    <property type="match status" value="1"/>
</dbReference>
<name>I3UQI5_PSEPU</name>
<feature type="signal peptide" evidence="5">
    <location>
        <begin position="1"/>
        <end position="26"/>
    </location>
</feature>
<gene>
    <name evidence="7" type="ORF">YSA_01807</name>
</gene>
<evidence type="ECO:0000313" key="8">
    <source>
        <dbReference type="Proteomes" id="UP000005268"/>
    </source>
</evidence>
<dbReference type="Proteomes" id="UP000005268">
    <property type="component" value="Chromosome"/>
</dbReference>
<dbReference type="InterPro" id="IPR050263">
    <property type="entry name" value="Bact_Fimbrial_Adh_Pro"/>
</dbReference>
<comment type="similarity">
    <text evidence="2">Belongs to the fimbrial protein family.</text>
</comment>
<comment type="subcellular location">
    <subcellularLocation>
        <location evidence="1">Fimbrium</location>
    </subcellularLocation>
</comment>
<dbReference type="AlphaFoldDB" id="I3UQI5"/>
<keyword evidence="4" id="KW-0281">Fimbrium</keyword>
<keyword evidence="3 5" id="KW-0732">Signal</keyword>
<evidence type="ECO:0000313" key="7">
    <source>
        <dbReference type="EMBL" id="AFK67756.1"/>
    </source>
</evidence>
<dbReference type="PATRIC" id="fig|231023.4.peg.871"/>
<evidence type="ECO:0000256" key="4">
    <source>
        <dbReference type="ARBA" id="ARBA00023263"/>
    </source>
</evidence>
<evidence type="ECO:0000256" key="5">
    <source>
        <dbReference type="SAM" id="SignalP"/>
    </source>
</evidence>
<feature type="chain" id="PRO_5003680944" evidence="5">
    <location>
        <begin position="27"/>
        <end position="203"/>
    </location>
</feature>
<dbReference type="EMBL" id="CP003588">
    <property type="protein sequence ID" value="AFK67756.1"/>
    <property type="molecule type" value="Genomic_DNA"/>
</dbReference>
<dbReference type="PANTHER" id="PTHR33420">
    <property type="entry name" value="FIMBRIAL SUBUNIT ELFA-RELATED"/>
    <property type="match status" value="1"/>
</dbReference>
<dbReference type="InterPro" id="IPR000259">
    <property type="entry name" value="Adhesion_dom_fimbrial"/>
</dbReference>
<dbReference type="Pfam" id="PF00419">
    <property type="entry name" value="Fimbrial"/>
    <property type="match status" value="1"/>
</dbReference>
<reference evidence="7 8" key="1">
    <citation type="journal article" date="2012" name="J. Bacteriol.">
        <title>Complete Genome Sequence of the Naphthalene-Degrading Pseudomonas putida Strain ND6.</title>
        <authorList>
            <person name="Li S."/>
            <person name="Zhao H."/>
            <person name="Li Y."/>
            <person name="Niu S."/>
            <person name="Cai B."/>
        </authorList>
    </citation>
    <scope>NUCLEOTIDE SEQUENCE [LARGE SCALE GENOMIC DNA]</scope>
    <source>
        <strain evidence="7 8">ND6</strain>
    </source>
</reference>
<evidence type="ECO:0000256" key="1">
    <source>
        <dbReference type="ARBA" id="ARBA00004561"/>
    </source>
</evidence>
<proteinExistence type="inferred from homology"/>
<dbReference type="InterPro" id="IPR008966">
    <property type="entry name" value="Adhesion_dom_sf"/>
</dbReference>
<sequence>MDINMNKFSLAALTLSLLTASAGALAVEATGPVNGGSGKISFTGVINNDACSVDGANADRVIAVDMGSVSIKDMGTAENPTAGRVTGKDFNLNVNCNLGTKVAMIFDANSGGSGLVTGKKVLALTKGTGTAANVGIALLDPNGNLIDLSSAATAKIQSDVHGTGAEGGDATLSFSAAYVTTGAAGTATAGRGDATLPFILQYE</sequence>
<feature type="domain" description="Fimbrial-type adhesion" evidence="6">
    <location>
        <begin position="40"/>
        <end position="202"/>
    </location>
</feature>
<dbReference type="GO" id="GO:0009289">
    <property type="term" value="C:pilus"/>
    <property type="evidence" value="ECO:0007669"/>
    <property type="project" value="UniProtKB-SubCell"/>
</dbReference>
<dbReference type="Gene3D" id="2.60.40.1090">
    <property type="entry name" value="Fimbrial-type adhesion domain"/>
    <property type="match status" value="1"/>
</dbReference>
<evidence type="ECO:0000256" key="2">
    <source>
        <dbReference type="ARBA" id="ARBA00006671"/>
    </source>
</evidence>